<keyword evidence="3" id="KW-1185">Reference proteome</keyword>
<feature type="compositionally biased region" description="Basic and acidic residues" evidence="1">
    <location>
        <begin position="14"/>
        <end position="24"/>
    </location>
</feature>
<comment type="caution">
    <text evidence="2">The sequence shown here is derived from an EMBL/GenBank/DDBJ whole genome shotgun (WGS) entry which is preliminary data.</text>
</comment>
<evidence type="ECO:0000313" key="2">
    <source>
        <dbReference type="EMBL" id="MBB5801631.1"/>
    </source>
</evidence>
<proteinExistence type="predicted"/>
<feature type="compositionally biased region" description="Basic and acidic residues" evidence="1">
    <location>
        <begin position="66"/>
        <end position="77"/>
    </location>
</feature>
<gene>
    <name evidence="2" type="ORF">F4560_001399</name>
</gene>
<evidence type="ECO:0000256" key="1">
    <source>
        <dbReference type="SAM" id="MobiDB-lite"/>
    </source>
</evidence>
<organism evidence="2 3">
    <name type="scientific">Saccharothrix ecbatanensis</name>
    <dbReference type="NCBI Taxonomy" id="1105145"/>
    <lineage>
        <taxon>Bacteria</taxon>
        <taxon>Bacillati</taxon>
        <taxon>Actinomycetota</taxon>
        <taxon>Actinomycetes</taxon>
        <taxon>Pseudonocardiales</taxon>
        <taxon>Pseudonocardiaceae</taxon>
        <taxon>Saccharothrix</taxon>
    </lineage>
</organism>
<feature type="region of interest" description="Disordered" evidence="1">
    <location>
        <begin position="1"/>
        <end position="77"/>
    </location>
</feature>
<sequence>MADERSVSEQQEELDLRRDTGQDHRRQRATDAAGPQYTAHDGGGDLTDDEPTAIADEAGSSYPRGPEQDAMHVEEER</sequence>
<name>A0A7W9HGM0_9PSEU</name>
<dbReference type="AlphaFoldDB" id="A0A7W9HGM0"/>
<evidence type="ECO:0008006" key="4">
    <source>
        <dbReference type="Google" id="ProtNLM"/>
    </source>
</evidence>
<dbReference type="RefSeq" id="WP_184917711.1">
    <property type="nucleotide sequence ID" value="NZ_JACHMO010000001.1"/>
</dbReference>
<dbReference type="EMBL" id="JACHMO010000001">
    <property type="protein sequence ID" value="MBB5801631.1"/>
    <property type="molecule type" value="Genomic_DNA"/>
</dbReference>
<evidence type="ECO:0000313" key="3">
    <source>
        <dbReference type="Proteomes" id="UP000552097"/>
    </source>
</evidence>
<accession>A0A7W9HGM0</accession>
<dbReference type="Proteomes" id="UP000552097">
    <property type="component" value="Unassembled WGS sequence"/>
</dbReference>
<protein>
    <recommendedName>
        <fullName evidence="4">DUF5709 domain-containing protein</fullName>
    </recommendedName>
</protein>
<reference evidence="2 3" key="1">
    <citation type="submission" date="2020-08" db="EMBL/GenBank/DDBJ databases">
        <title>Sequencing the genomes of 1000 actinobacteria strains.</title>
        <authorList>
            <person name="Klenk H.-P."/>
        </authorList>
    </citation>
    <scope>NUCLEOTIDE SEQUENCE [LARGE SCALE GENOMIC DNA]</scope>
    <source>
        <strain evidence="2 3">DSM 45486</strain>
    </source>
</reference>